<dbReference type="OrthoDB" id="1420433at2"/>
<dbReference type="KEGG" id="grs:C7S20_01695"/>
<dbReference type="Pfam" id="PF20230">
    <property type="entry name" value="DUF6588"/>
    <property type="match status" value="1"/>
</dbReference>
<keyword evidence="1" id="KW-0732">Signal</keyword>
<dbReference type="AlphaFoldDB" id="A0A2R3Z1E7"/>
<dbReference type="EMBL" id="CP028136">
    <property type="protein sequence ID" value="AVR44074.1"/>
    <property type="molecule type" value="Genomic_DNA"/>
</dbReference>
<evidence type="ECO:0000256" key="1">
    <source>
        <dbReference type="SAM" id="SignalP"/>
    </source>
</evidence>
<gene>
    <name evidence="2" type="ORF">C7S20_01695</name>
</gene>
<accession>A0A2R3Z1E7</accession>
<feature type="chain" id="PRO_5015361871" description="DUF3308 domain-containing protein" evidence="1">
    <location>
        <begin position="22"/>
        <end position="322"/>
    </location>
</feature>
<feature type="signal peptide" evidence="1">
    <location>
        <begin position="1"/>
        <end position="21"/>
    </location>
</feature>
<proteinExistence type="predicted"/>
<evidence type="ECO:0000313" key="3">
    <source>
        <dbReference type="Proteomes" id="UP000241507"/>
    </source>
</evidence>
<keyword evidence="3" id="KW-1185">Reference proteome</keyword>
<reference evidence="3" key="1">
    <citation type="submission" date="2018-03" db="EMBL/GenBank/DDBJ databases">
        <title>Gramella fulva sp. nov., isolated from a dry surface of tidal flat.</title>
        <authorList>
            <person name="Hwang S.H."/>
            <person name="Hwang W.M."/>
            <person name="Kang K."/>
            <person name="Ahn T.-Y."/>
        </authorList>
    </citation>
    <scope>NUCLEOTIDE SEQUENCE [LARGE SCALE GENOMIC DNA]</scope>
    <source>
        <strain evidence="3">SH35</strain>
    </source>
</reference>
<sequence>MKKITNFLIMAFVCLSGTTYAQQDVNDFVDDMLYIADGFAAPASNSAAYQGTAGWFTSAKSLDLWKVDVSFHGNALFVPPSKKEFTVSASNLKLLQINDGANAAVVPTAFGSTSNVKFSGNVMGQDFSFDAIEGIDKGALFYPFAQVSVGLPFETEVGVRALPELEVDGSKFSTYGIAIKHNFSQYFRFNRKEDLQLAAVISYNIFNVKYGFNPVAVPDVVTLNLINVDADMIMGELLASKRYESFEIFGALGVAKSNFDYRFDGSGFGLPLINQELTALSDNEAQFKGDIGFNLYFTRFKISTMATAGKFFNVNLGLHFIL</sequence>
<dbReference type="InterPro" id="IPR046495">
    <property type="entry name" value="DUF6588"/>
</dbReference>
<name>A0A2R3Z1E7_9FLAO</name>
<evidence type="ECO:0000313" key="2">
    <source>
        <dbReference type="EMBL" id="AVR44074.1"/>
    </source>
</evidence>
<dbReference type="Proteomes" id="UP000241507">
    <property type="component" value="Chromosome"/>
</dbReference>
<dbReference type="RefSeq" id="WP_107010858.1">
    <property type="nucleotide sequence ID" value="NZ_CP028136.1"/>
</dbReference>
<protein>
    <recommendedName>
        <fullName evidence="4">DUF3308 domain-containing protein</fullName>
    </recommendedName>
</protein>
<organism evidence="2 3">
    <name type="scientific">Christiangramia fulva</name>
    <dbReference type="NCBI Taxonomy" id="2126553"/>
    <lineage>
        <taxon>Bacteria</taxon>
        <taxon>Pseudomonadati</taxon>
        <taxon>Bacteroidota</taxon>
        <taxon>Flavobacteriia</taxon>
        <taxon>Flavobacteriales</taxon>
        <taxon>Flavobacteriaceae</taxon>
        <taxon>Christiangramia</taxon>
    </lineage>
</organism>
<evidence type="ECO:0008006" key="4">
    <source>
        <dbReference type="Google" id="ProtNLM"/>
    </source>
</evidence>